<dbReference type="InterPro" id="IPR050879">
    <property type="entry name" value="Acyltransferase_3"/>
</dbReference>
<dbReference type="EMBL" id="WWCO01000007">
    <property type="protein sequence ID" value="MYM35048.1"/>
    <property type="molecule type" value="Genomic_DNA"/>
</dbReference>
<keyword evidence="1" id="KW-0812">Transmembrane</keyword>
<dbReference type="RefSeq" id="WP_160990441.1">
    <property type="nucleotide sequence ID" value="NZ_WWCO01000007.1"/>
</dbReference>
<keyword evidence="1" id="KW-1133">Transmembrane helix</keyword>
<organism evidence="4 6">
    <name type="scientific">Duganella lactea</name>
    <dbReference type="NCBI Taxonomy" id="2692173"/>
    <lineage>
        <taxon>Bacteria</taxon>
        <taxon>Pseudomonadati</taxon>
        <taxon>Pseudomonadota</taxon>
        <taxon>Betaproteobacteria</taxon>
        <taxon>Burkholderiales</taxon>
        <taxon>Oxalobacteraceae</taxon>
        <taxon>Telluria group</taxon>
        <taxon>Duganella</taxon>
    </lineage>
</organism>
<keyword evidence="5" id="KW-1185">Reference proteome</keyword>
<dbReference type="Proteomes" id="UP000474565">
    <property type="component" value="Unassembled WGS sequence"/>
</dbReference>
<dbReference type="GO" id="GO:0016020">
    <property type="term" value="C:membrane"/>
    <property type="evidence" value="ECO:0007669"/>
    <property type="project" value="TreeGrafter"/>
</dbReference>
<feature type="transmembrane region" description="Helical" evidence="1">
    <location>
        <begin position="246"/>
        <end position="267"/>
    </location>
</feature>
<evidence type="ECO:0000259" key="2">
    <source>
        <dbReference type="Pfam" id="PF01757"/>
    </source>
</evidence>
<dbReference type="GO" id="GO:0000271">
    <property type="term" value="P:polysaccharide biosynthetic process"/>
    <property type="evidence" value="ECO:0007669"/>
    <property type="project" value="TreeGrafter"/>
</dbReference>
<evidence type="ECO:0000313" key="6">
    <source>
        <dbReference type="Proteomes" id="UP000474565"/>
    </source>
</evidence>
<name>A0A6L8MDF5_9BURK</name>
<accession>A0A6L8MDF5</accession>
<evidence type="ECO:0000313" key="3">
    <source>
        <dbReference type="EMBL" id="MYM35048.1"/>
    </source>
</evidence>
<feature type="transmembrane region" description="Helical" evidence="1">
    <location>
        <begin position="78"/>
        <end position="99"/>
    </location>
</feature>
<dbReference type="PANTHER" id="PTHR23028:SF53">
    <property type="entry name" value="ACYL_TRANSF_3 DOMAIN-CONTAINING PROTEIN"/>
    <property type="match status" value="1"/>
</dbReference>
<dbReference type="InterPro" id="IPR002656">
    <property type="entry name" value="Acyl_transf_3_dom"/>
</dbReference>
<dbReference type="Pfam" id="PF01757">
    <property type="entry name" value="Acyl_transf_3"/>
    <property type="match status" value="1"/>
</dbReference>
<feature type="domain" description="Acyltransferase 3" evidence="2">
    <location>
        <begin position="8"/>
        <end position="335"/>
    </location>
</feature>
<reference evidence="5 6" key="1">
    <citation type="submission" date="2019-12" db="EMBL/GenBank/DDBJ databases">
        <title>Novel species isolated from a subtropical stream in China.</title>
        <authorList>
            <person name="Lu H."/>
        </authorList>
    </citation>
    <scope>NUCLEOTIDE SEQUENCE [LARGE SCALE GENOMIC DNA]</scope>
    <source>
        <strain evidence="4 6">FT50W</strain>
        <strain evidence="3 5">FT94W</strain>
    </source>
</reference>
<evidence type="ECO:0000256" key="1">
    <source>
        <dbReference type="SAM" id="Phobius"/>
    </source>
</evidence>
<keyword evidence="4" id="KW-0808">Transferase</keyword>
<evidence type="ECO:0000313" key="5">
    <source>
        <dbReference type="Proteomes" id="UP000449678"/>
    </source>
</evidence>
<dbReference type="PANTHER" id="PTHR23028">
    <property type="entry name" value="ACETYLTRANSFERASE"/>
    <property type="match status" value="1"/>
</dbReference>
<feature type="transmembrane region" description="Helical" evidence="1">
    <location>
        <begin position="204"/>
        <end position="226"/>
    </location>
</feature>
<protein>
    <submittedName>
        <fullName evidence="4">Acyltransferase family protein</fullName>
    </submittedName>
</protein>
<sequence>MRREFSLYLDLVRVLAAGAVILYHSNLRLLTSAKLPFSQHGHAAVMVFFVLSGYVIAHIAQQRENTPLEYWASRLSRFYALAIPAVLLTPLLDLAGQALGPQFYQGTTTHGWAALRIATSLSFLNEVWLASIMSFSNVPYWSLCYEFWYYVLFAILAFVRGPARWYWASAVALLLGPKIMVLAPVWALGVLLQRWQRLKNISPAIGAALFACSLPAYGLFHFSGMTETASAWLRQLIGSALHHQMAFSKFFLTDYLLALIVACNFVGMRAIAPYVGKPLLWAEPGIRLLAGYTFSAYILHQPLLQFFAALFNGDPNQPWFYLATMTATLAAIVAIGSVTEGRRRYWRGLMRALLLRLMTSGTPPGGLVATASKDHA</sequence>
<feature type="transmembrane region" description="Helical" evidence="1">
    <location>
        <begin position="165"/>
        <end position="192"/>
    </location>
</feature>
<proteinExistence type="predicted"/>
<feature type="transmembrane region" description="Helical" evidence="1">
    <location>
        <begin position="37"/>
        <end position="57"/>
    </location>
</feature>
<dbReference type="Proteomes" id="UP000449678">
    <property type="component" value="Unassembled WGS sequence"/>
</dbReference>
<feature type="transmembrane region" description="Helical" evidence="1">
    <location>
        <begin position="7"/>
        <end position="25"/>
    </location>
</feature>
<gene>
    <name evidence="3" type="ORF">GTP38_11950</name>
    <name evidence="4" type="ORF">GTP44_02830</name>
</gene>
<dbReference type="AlphaFoldDB" id="A0A6L8MDF5"/>
<comment type="caution">
    <text evidence="4">The sequence shown here is derived from an EMBL/GenBank/DDBJ whole genome shotgun (WGS) entry which is preliminary data.</text>
</comment>
<feature type="transmembrane region" description="Helical" evidence="1">
    <location>
        <begin position="140"/>
        <end position="159"/>
    </location>
</feature>
<dbReference type="EMBL" id="WWCP01000002">
    <property type="protein sequence ID" value="MYM80897.1"/>
    <property type="molecule type" value="Genomic_DNA"/>
</dbReference>
<keyword evidence="4" id="KW-0012">Acyltransferase</keyword>
<feature type="transmembrane region" description="Helical" evidence="1">
    <location>
        <begin position="319"/>
        <end position="338"/>
    </location>
</feature>
<evidence type="ECO:0000313" key="4">
    <source>
        <dbReference type="EMBL" id="MYM80897.1"/>
    </source>
</evidence>
<dbReference type="GO" id="GO:0016747">
    <property type="term" value="F:acyltransferase activity, transferring groups other than amino-acyl groups"/>
    <property type="evidence" value="ECO:0007669"/>
    <property type="project" value="InterPro"/>
</dbReference>
<keyword evidence="1" id="KW-0472">Membrane</keyword>